<dbReference type="FunCoup" id="G0P4H9">
    <property type="interactions" value="1654"/>
</dbReference>
<evidence type="ECO:0000313" key="5">
    <source>
        <dbReference type="Proteomes" id="UP000008068"/>
    </source>
</evidence>
<evidence type="ECO:0000256" key="2">
    <source>
        <dbReference type="SAM" id="MobiDB-lite"/>
    </source>
</evidence>
<name>G0P4H9_CAEBE</name>
<feature type="compositionally biased region" description="Polar residues" evidence="2">
    <location>
        <begin position="154"/>
        <end position="171"/>
    </location>
</feature>
<feature type="compositionally biased region" description="Polar residues" evidence="2">
    <location>
        <begin position="182"/>
        <end position="208"/>
    </location>
</feature>
<feature type="region of interest" description="Disordered" evidence="2">
    <location>
        <begin position="697"/>
        <end position="730"/>
    </location>
</feature>
<keyword evidence="1" id="KW-0597">Phosphoprotein</keyword>
<dbReference type="OrthoDB" id="1939715at2759"/>
<feature type="compositionally biased region" description="Polar residues" evidence="2">
    <location>
        <begin position="582"/>
        <end position="604"/>
    </location>
</feature>
<dbReference type="Proteomes" id="UP000008068">
    <property type="component" value="Unassembled WGS sequence"/>
</dbReference>
<feature type="compositionally biased region" description="Low complexity" evidence="2">
    <location>
        <begin position="1078"/>
        <end position="1087"/>
    </location>
</feature>
<feature type="region of interest" description="Disordered" evidence="2">
    <location>
        <begin position="557"/>
        <end position="652"/>
    </location>
</feature>
<dbReference type="Pfam" id="PF07001">
    <property type="entry name" value="BAT2_N"/>
    <property type="match status" value="1"/>
</dbReference>
<feature type="compositionally biased region" description="Pro residues" evidence="2">
    <location>
        <begin position="1088"/>
        <end position="1097"/>
    </location>
</feature>
<keyword evidence="5" id="KW-1185">Reference proteome</keyword>
<feature type="region of interest" description="Disordered" evidence="2">
    <location>
        <begin position="1139"/>
        <end position="1195"/>
    </location>
</feature>
<feature type="region of interest" description="Disordered" evidence="2">
    <location>
        <begin position="1"/>
        <end position="258"/>
    </location>
</feature>
<feature type="domain" description="BAT2 N-terminal" evidence="3">
    <location>
        <begin position="8"/>
        <end position="157"/>
    </location>
</feature>
<feature type="compositionally biased region" description="Basic and acidic residues" evidence="2">
    <location>
        <begin position="714"/>
        <end position="727"/>
    </location>
</feature>
<dbReference type="PANTHER" id="PTHR14038">
    <property type="entry name" value="BAT2 HLA-B-ASSOCIATED TRANSCRIPT 2"/>
    <property type="match status" value="1"/>
</dbReference>
<feature type="compositionally biased region" description="Low complexity" evidence="2">
    <location>
        <begin position="1059"/>
        <end position="1070"/>
    </location>
</feature>
<feature type="region of interest" description="Disordered" evidence="2">
    <location>
        <begin position="305"/>
        <end position="351"/>
    </location>
</feature>
<dbReference type="OMA" id="SQAREFP"/>
<dbReference type="eggNOG" id="KOG4817">
    <property type="taxonomic scope" value="Eukaryota"/>
</dbReference>
<dbReference type="InParanoid" id="G0P4H9"/>
<feature type="region of interest" description="Disordered" evidence="2">
    <location>
        <begin position="1021"/>
        <end position="1105"/>
    </location>
</feature>
<dbReference type="InterPro" id="IPR033184">
    <property type="entry name" value="PRRC2"/>
</dbReference>
<dbReference type="InterPro" id="IPR009738">
    <property type="entry name" value="BAT2_N"/>
</dbReference>
<feature type="region of interest" description="Disordered" evidence="2">
    <location>
        <begin position="774"/>
        <end position="799"/>
    </location>
</feature>
<feature type="compositionally biased region" description="Pro residues" evidence="2">
    <location>
        <begin position="328"/>
        <end position="337"/>
    </location>
</feature>
<protein>
    <recommendedName>
        <fullName evidence="3">BAT2 N-terminal domain-containing protein</fullName>
    </recommendedName>
</protein>
<feature type="compositionally biased region" description="Basic and acidic residues" evidence="2">
    <location>
        <begin position="611"/>
        <end position="620"/>
    </location>
</feature>
<proteinExistence type="predicted"/>
<gene>
    <name evidence="4" type="ORF">CAEBREN_00462</name>
</gene>
<feature type="compositionally biased region" description="Polar residues" evidence="2">
    <location>
        <begin position="1"/>
        <end position="24"/>
    </location>
</feature>
<evidence type="ECO:0000259" key="3">
    <source>
        <dbReference type="Pfam" id="PF07001"/>
    </source>
</evidence>
<reference evidence="5" key="1">
    <citation type="submission" date="2011-07" db="EMBL/GenBank/DDBJ databases">
        <authorList>
            <consortium name="Caenorhabditis brenneri Sequencing and Analysis Consortium"/>
            <person name="Wilson R.K."/>
        </authorList>
    </citation>
    <scope>NUCLEOTIDE SEQUENCE [LARGE SCALE GENOMIC DNA]</scope>
    <source>
        <strain evidence="5">PB2801</strain>
    </source>
</reference>
<sequence length="1195" mass="131773">MSSQNRGAQGTNKQKGVSVNNLFSGRNAPGQRGNDPSRNGMQSVGKAANVFRRMPAPASLPSLRAENNGQDPTTPVVPQGGTGWSKSDNPNGAAEPPQTPTSQQAAVPVPPPANDLRPSWLVAANAEQQTNNSQAREFPSLAPPANDSDKINKWETTSSLAERFNEMSNGDSFEGGVPTRFLGSTPNSTDAAFNAKSSTKPLSNNKYNRNSDDEGFDSQDRDRNYSTEEGGWSSNGSPSQTDSYGPDKDTDGYLSYMTNDLPHFRTSEIRILKRATEQLLLQDISDDEDDVQMTRLDKPSICVVKRGGDVRPVDTPESELSEQVPESPRSPTPPPAPKKATDAVETEEKKLVKERKSFKKIIKEPKGFEEVKPVKLVEKVPEKDLKLTSKKNNKDKKKEVEVKPAEGNIWFKNSEEKKQQAVPTPIPEATPIATLATTPVAAVQYTAEVQTPIEKVEKPAFEEIVPAPLPQENVWAKRKEERESLEREKEKSLMPRVMQQAIEHHFPKVHDSTTIKVDKESTRKSSDTEFTRAAIRARKQQTSNDVRRLINGENGVKIKLNRNGNQENDGSDLKLQKGNGPNGYNNHQNGYKNQNGAYKNNQVNGKLVENNNRERSDSHRSNVSTQHSEDNKKPTLNGQNAKTEETQKENGAFKQFNINEITNISIESWADEMENLCRCEDSDNKTEMNEIVECAEPVKPQQPVSNQVQYQTQEQEKKNKPKTKDPKQGTQLFVPKALRKEADDLPANGLLSPQNVEAKEKIAAAKCNGEVAKKVDAEQNKKPGQPNKKKGEQSVEFPKQVGKSVDITGYDFTFDPKLHQTPIMSDRAAIQKMISAENEATDDASNNRRKILTDLRQSIDGMGQFAMSKVSQDFKEPFTCRPNNLNGNNISLPAFTNPYSSFPPLFNSGDAPLLYPNTAPSPPMSYLNMMNFSNLKRQNGFGAPENGLLGRIPNPQANVAAAALAAAQHQRIWNGGHFDLGPLSGTPPANYNSNGSYGFFNNCPNPTEHRPPFGGLPTGLPNGMGNGQAPPFFDRPPLPPANLAVGSQRQANMFNSNRSQPPQQQSGPPQLMNSMNNGPGQFPSQNFQPPPPPPMMRLPPTNGASHQENLAFFFNSNRGPIPRPPGISAPGHVAQMDLTWSNSNNNHFGNAGHSNGNWNNQQTAGPSRQNGYNQRRENQQMNNRMRPTPVQGTRQ</sequence>
<accession>G0P4H9</accession>
<feature type="compositionally biased region" description="Polar residues" evidence="2">
    <location>
        <begin position="1139"/>
        <end position="1172"/>
    </location>
</feature>
<dbReference type="PANTHER" id="PTHR14038:SF0">
    <property type="entry name" value="LP18708P"/>
    <property type="match status" value="1"/>
</dbReference>
<dbReference type="HOGENOM" id="CLU_273975_0_0_1"/>
<feature type="compositionally biased region" description="Polar residues" evidence="2">
    <location>
        <begin position="1045"/>
        <end position="1058"/>
    </location>
</feature>
<dbReference type="AlphaFoldDB" id="G0P4H9"/>
<dbReference type="STRING" id="135651.G0P4H9"/>
<dbReference type="GO" id="GO:0030154">
    <property type="term" value="P:cell differentiation"/>
    <property type="evidence" value="ECO:0007669"/>
    <property type="project" value="TreeGrafter"/>
</dbReference>
<evidence type="ECO:0000256" key="1">
    <source>
        <dbReference type="ARBA" id="ARBA00022553"/>
    </source>
</evidence>
<dbReference type="EMBL" id="GL380064">
    <property type="protein sequence ID" value="EGT44753.1"/>
    <property type="molecule type" value="Genomic_DNA"/>
</dbReference>
<organism evidence="5">
    <name type="scientific">Caenorhabditis brenneri</name>
    <name type="common">Nematode worm</name>
    <dbReference type="NCBI Taxonomy" id="135651"/>
    <lineage>
        <taxon>Eukaryota</taxon>
        <taxon>Metazoa</taxon>
        <taxon>Ecdysozoa</taxon>
        <taxon>Nematoda</taxon>
        <taxon>Chromadorea</taxon>
        <taxon>Rhabditida</taxon>
        <taxon>Rhabditina</taxon>
        <taxon>Rhabditomorpha</taxon>
        <taxon>Rhabditoidea</taxon>
        <taxon>Rhabditidae</taxon>
        <taxon>Peloderinae</taxon>
        <taxon>Caenorhabditis</taxon>
    </lineage>
</organism>
<feature type="compositionally biased region" description="Polar residues" evidence="2">
    <location>
        <begin position="126"/>
        <end position="135"/>
    </location>
</feature>
<feature type="compositionally biased region" description="Basic and acidic residues" evidence="2">
    <location>
        <begin position="339"/>
        <end position="351"/>
    </location>
</feature>
<feature type="compositionally biased region" description="Polar residues" evidence="2">
    <location>
        <begin position="232"/>
        <end position="243"/>
    </location>
</feature>
<evidence type="ECO:0000313" key="4">
    <source>
        <dbReference type="EMBL" id="EGT44753.1"/>
    </source>
</evidence>